<feature type="repeat" description="WD" evidence="5">
    <location>
        <begin position="222"/>
        <end position="263"/>
    </location>
</feature>
<organism evidence="7 8">
    <name type="scientific">Olpidium bornovanus</name>
    <dbReference type="NCBI Taxonomy" id="278681"/>
    <lineage>
        <taxon>Eukaryota</taxon>
        <taxon>Fungi</taxon>
        <taxon>Fungi incertae sedis</taxon>
        <taxon>Olpidiomycota</taxon>
        <taxon>Olpidiomycotina</taxon>
        <taxon>Olpidiomycetes</taxon>
        <taxon>Olpidiales</taxon>
        <taxon>Olpidiaceae</taxon>
        <taxon>Olpidium</taxon>
    </lineage>
</organism>
<dbReference type="PANTHER" id="PTHR19865:SF0">
    <property type="entry name" value="U3 SMALL NUCLEOLAR RNA-INTERACTING PROTEIN 2"/>
    <property type="match status" value="1"/>
</dbReference>
<dbReference type="GO" id="GO:0034511">
    <property type="term" value="F:U3 snoRNA binding"/>
    <property type="evidence" value="ECO:0007669"/>
    <property type="project" value="InterPro"/>
</dbReference>
<keyword evidence="8" id="KW-1185">Reference proteome</keyword>
<dbReference type="Gene3D" id="2.130.10.10">
    <property type="entry name" value="YVTN repeat-like/Quinoprotein amine dehydrogenase"/>
    <property type="match status" value="1"/>
</dbReference>
<accession>A0A8H7ZMQ0</accession>
<dbReference type="InterPro" id="IPR020472">
    <property type="entry name" value="WD40_PAC1"/>
</dbReference>
<dbReference type="EMBL" id="JAEFCI010012569">
    <property type="protein sequence ID" value="KAG5455922.1"/>
    <property type="molecule type" value="Genomic_DNA"/>
</dbReference>
<reference evidence="7 8" key="1">
    <citation type="journal article" name="Sci. Rep.">
        <title>Genome-scale phylogenetic analyses confirm Olpidium as the closest living zoosporic fungus to the non-flagellated, terrestrial fungi.</title>
        <authorList>
            <person name="Chang Y."/>
            <person name="Rochon D."/>
            <person name="Sekimoto S."/>
            <person name="Wang Y."/>
            <person name="Chovatia M."/>
            <person name="Sandor L."/>
            <person name="Salamov A."/>
            <person name="Grigoriev I.V."/>
            <person name="Stajich J.E."/>
            <person name="Spatafora J.W."/>
        </authorList>
    </citation>
    <scope>NUCLEOTIDE SEQUENCE [LARGE SCALE GENOMIC DNA]</scope>
    <source>
        <strain evidence="7">S191</strain>
    </source>
</reference>
<dbReference type="PANTHER" id="PTHR19865">
    <property type="entry name" value="U3 SMALL NUCLEOLAR RNA INTERACTING PROTEIN 2"/>
    <property type="match status" value="1"/>
</dbReference>
<feature type="region of interest" description="Disordered" evidence="6">
    <location>
        <begin position="415"/>
        <end position="434"/>
    </location>
</feature>
<dbReference type="PRINTS" id="PR00320">
    <property type="entry name" value="GPROTEINBRPT"/>
</dbReference>
<dbReference type="CDD" id="cd00200">
    <property type="entry name" value="WD40"/>
    <property type="match status" value="1"/>
</dbReference>
<dbReference type="PROSITE" id="PS50082">
    <property type="entry name" value="WD_REPEATS_2"/>
    <property type="match status" value="4"/>
</dbReference>
<dbReference type="AlphaFoldDB" id="A0A8H7ZMQ0"/>
<feature type="compositionally biased region" description="Low complexity" evidence="6">
    <location>
        <begin position="20"/>
        <end position="30"/>
    </location>
</feature>
<dbReference type="OrthoDB" id="189968at2759"/>
<sequence length="465" mass="50416">MPDPFFEAAADVRRKRRKPAASAARPASRGRPPPERRRKRASGGGGGDDDDDDAVGAGAADDLDEDRDDDGGDYDDEADEAEQRETAAEKRLRLAKGYIASLKQNLGRSPLLAAAARERRVAHRLVVPLPVRTGDSGEYDAAEIDRDLIAERLKDDAVREFIGLSPECSLELPHGAAVFVLTRPALLPALLQLETAGRLHRNVAECYKFPQDPSGVRSVRASRGHQLPITCVAADESLSVLYTGSKDASIIKWDAKTGKKLHTFPGGRKGVKHFVGHTDHVLALAVSPDGRYLASGGRDRLINVWSVGDNRHVHTFRHHKDAVTGLAFRRATAQLYSCSLDRSVKLWDLDQMSYVETLFGHQDGVPCIDALARERAVTVGARDRTVRLWKIVEEAQLVFRGGGVGKRRGCGEVDGGKLARSAEGSNSSETPPGFLEGSIDVVSMIDEEHFLSGGDSGCVSQAGYF</sequence>
<feature type="repeat" description="WD" evidence="5">
    <location>
        <begin position="316"/>
        <end position="357"/>
    </location>
</feature>
<evidence type="ECO:0000313" key="7">
    <source>
        <dbReference type="EMBL" id="KAG5455922.1"/>
    </source>
</evidence>
<dbReference type="InterPro" id="IPR001680">
    <property type="entry name" value="WD40_rpt"/>
</dbReference>
<protein>
    <submittedName>
        <fullName evidence="7">WD40-repeat-containing domain protein</fullName>
    </submittedName>
</protein>
<dbReference type="PROSITE" id="PS50294">
    <property type="entry name" value="WD_REPEATS_REGION"/>
    <property type="match status" value="3"/>
</dbReference>
<dbReference type="InterPro" id="IPR039241">
    <property type="entry name" value="Rrp9-like"/>
</dbReference>
<keyword evidence="2 5" id="KW-0853">WD repeat</keyword>
<dbReference type="GO" id="GO:0032040">
    <property type="term" value="C:small-subunit processome"/>
    <property type="evidence" value="ECO:0007669"/>
    <property type="project" value="TreeGrafter"/>
</dbReference>
<keyword evidence="3" id="KW-0677">Repeat</keyword>
<keyword evidence="4" id="KW-0539">Nucleus</keyword>
<dbReference type="SMART" id="SM00320">
    <property type="entry name" value="WD40"/>
    <property type="match status" value="4"/>
</dbReference>
<proteinExistence type="predicted"/>
<dbReference type="Proteomes" id="UP000673691">
    <property type="component" value="Unassembled WGS sequence"/>
</dbReference>
<feature type="repeat" description="WD" evidence="5">
    <location>
        <begin position="358"/>
        <end position="391"/>
    </location>
</feature>
<name>A0A8H7ZMQ0_9FUNG</name>
<comment type="subcellular location">
    <subcellularLocation>
        <location evidence="1">Nucleus</location>
    </subcellularLocation>
</comment>
<feature type="region of interest" description="Disordered" evidence="6">
    <location>
        <begin position="1"/>
        <end position="86"/>
    </location>
</feature>
<dbReference type="InterPro" id="IPR015943">
    <property type="entry name" value="WD40/YVTN_repeat-like_dom_sf"/>
</dbReference>
<feature type="repeat" description="WD" evidence="5">
    <location>
        <begin position="274"/>
        <end position="315"/>
    </location>
</feature>
<evidence type="ECO:0000313" key="8">
    <source>
        <dbReference type="Proteomes" id="UP000673691"/>
    </source>
</evidence>
<evidence type="ECO:0000256" key="3">
    <source>
        <dbReference type="ARBA" id="ARBA00022737"/>
    </source>
</evidence>
<comment type="caution">
    <text evidence="7">The sequence shown here is derived from an EMBL/GenBank/DDBJ whole genome shotgun (WGS) entry which is preliminary data.</text>
</comment>
<feature type="compositionally biased region" description="Acidic residues" evidence="6">
    <location>
        <begin position="61"/>
        <end position="80"/>
    </location>
</feature>
<gene>
    <name evidence="7" type="ORF">BJ554DRAFT_4490</name>
</gene>
<dbReference type="PROSITE" id="PS00678">
    <property type="entry name" value="WD_REPEATS_1"/>
    <property type="match status" value="1"/>
</dbReference>
<evidence type="ECO:0000256" key="5">
    <source>
        <dbReference type="PROSITE-ProRule" id="PRU00221"/>
    </source>
</evidence>
<dbReference type="InterPro" id="IPR036322">
    <property type="entry name" value="WD40_repeat_dom_sf"/>
</dbReference>
<dbReference type="Pfam" id="PF00400">
    <property type="entry name" value="WD40"/>
    <property type="match status" value="4"/>
</dbReference>
<evidence type="ECO:0000256" key="2">
    <source>
        <dbReference type="ARBA" id="ARBA00022574"/>
    </source>
</evidence>
<evidence type="ECO:0000256" key="6">
    <source>
        <dbReference type="SAM" id="MobiDB-lite"/>
    </source>
</evidence>
<evidence type="ECO:0000256" key="4">
    <source>
        <dbReference type="ARBA" id="ARBA00023242"/>
    </source>
</evidence>
<dbReference type="InterPro" id="IPR019775">
    <property type="entry name" value="WD40_repeat_CS"/>
</dbReference>
<evidence type="ECO:0000256" key="1">
    <source>
        <dbReference type="ARBA" id="ARBA00004123"/>
    </source>
</evidence>
<dbReference type="SUPFAM" id="SSF50978">
    <property type="entry name" value="WD40 repeat-like"/>
    <property type="match status" value="1"/>
</dbReference>